<dbReference type="AlphaFoldDB" id="A0A6P4CM73"/>
<proteinExistence type="predicted"/>
<dbReference type="InterPro" id="IPR013103">
    <property type="entry name" value="RVT_2"/>
</dbReference>
<dbReference type="Pfam" id="PF07727">
    <property type="entry name" value="RVT_2"/>
    <property type="match status" value="1"/>
</dbReference>
<dbReference type="Proteomes" id="UP000515211">
    <property type="component" value="Chromosome 1"/>
</dbReference>
<dbReference type="RefSeq" id="XP_015953841.1">
    <property type="nucleotide sequence ID" value="XM_016098355.1"/>
</dbReference>
<evidence type="ECO:0000313" key="3">
    <source>
        <dbReference type="RefSeq" id="XP_015953841.1"/>
    </source>
</evidence>
<name>A0A6P4CM73_ARADU</name>
<accession>A0A6P4CM73</accession>
<organism evidence="2 3">
    <name type="scientific">Arachis duranensis</name>
    <name type="common">Wild peanut</name>
    <dbReference type="NCBI Taxonomy" id="130453"/>
    <lineage>
        <taxon>Eukaryota</taxon>
        <taxon>Viridiplantae</taxon>
        <taxon>Streptophyta</taxon>
        <taxon>Embryophyta</taxon>
        <taxon>Tracheophyta</taxon>
        <taxon>Spermatophyta</taxon>
        <taxon>Magnoliopsida</taxon>
        <taxon>eudicotyledons</taxon>
        <taxon>Gunneridae</taxon>
        <taxon>Pentapetalae</taxon>
        <taxon>rosids</taxon>
        <taxon>fabids</taxon>
        <taxon>Fabales</taxon>
        <taxon>Fabaceae</taxon>
        <taxon>Papilionoideae</taxon>
        <taxon>50 kb inversion clade</taxon>
        <taxon>dalbergioids sensu lato</taxon>
        <taxon>Dalbergieae</taxon>
        <taxon>Pterocarpus clade</taxon>
        <taxon>Arachis</taxon>
    </lineage>
</organism>
<evidence type="ECO:0000313" key="4">
    <source>
        <dbReference type="RefSeq" id="XP_052117497.1"/>
    </source>
</evidence>
<reference evidence="3 4" key="2">
    <citation type="submission" date="2025-04" db="UniProtKB">
        <authorList>
            <consortium name="RefSeq"/>
        </authorList>
    </citation>
    <scope>IDENTIFICATION</scope>
    <source>
        <tissue evidence="3 4">Whole plant</tissue>
    </source>
</reference>
<dbReference type="RefSeq" id="XP_052117497.1">
    <property type="nucleotide sequence ID" value="XM_052261537.1"/>
</dbReference>
<dbReference type="PANTHER" id="PTHR11439:SF461">
    <property type="entry name" value="OS10G0432200 PROTEIN"/>
    <property type="match status" value="1"/>
</dbReference>
<dbReference type="OrthoDB" id="1300604at2759"/>
<evidence type="ECO:0000259" key="1">
    <source>
        <dbReference type="Pfam" id="PF07727"/>
    </source>
</evidence>
<sequence>MADEFLADNLVIYIEKEIAATFSTDSIIDYFKSRKKCRVQLSIFAAGSSKVIIRKTLYGLKQVSHEWFEKFSITFIIGSDVDGIFDFKASIHHTFEMKDLGSLSYFLGLEVISSYDDIYLSQVKYVSDLLTRVRITDSRTKSIPLELNIQFTPMDGTVLDNHTLYRQLVGDLIYLTVTRPDIAYPVHVLSQLLSTHRTTHYAIVFCIFCYIKSSLFQGLYFSAHSFLILQAYSDTD</sequence>
<dbReference type="GeneID" id="107478211"/>
<gene>
    <name evidence="3" type="primary">LOC107478211</name>
    <name evidence="4" type="synonym">LOC127747532</name>
</gene>
<dbReference type="PANTHER" id="PTHR11439">
    <property type="entry name" value="GAG-POL-RELATED RETROTRANSPOSON"/>
    <property type="match status" value="1"/>
</dbReference>
<protein>
    <submittedName>
        <fullName evidence="3 4">Uncharacterized mitochondrial protein AtMg00810-like</fullName>
    </submittedName>
</protein>
<dbReference type="KEGG" id="adu:107478211"/>
<feature type="domain" description="Reverse transcriptase Ty1/copia-type" evidence="1">
    <location>
        <begin position="75"/>
        <end position="146"/>
    </location>
</feature>
<keyword evidence="2" id="KW-1185">Reference proteome</keyword>
<reference evidence="2" key="1">
    <citation type="journal article" date="2016" name="Nat. Genet.">
        <title>The genome sequences of Arachis duranensis and Arachis ipaensis, the diploid ancestors of cultivated peanut.</title>
        <authorList>
            <person name="Bertioli D.J."/>
            <person name="Cannon S.B."/>
            <person name="Froenicke L."/>
            <person name="Huang G."/>
            <person name="Farmer A.D."/>
            <person name="Cannon E.K."/>
            <person name="Liu X."/>
            <person name="Gao D."/>
            <person name="Clevenger J."/>
            <person name="Dash S."/>
            <person name="Ren L."/>
            <person name="Moretzsohn M.C."/>
            <person name="Shirasawa K."/>
            <person name="Huang W."/>
            <person name="Vidigal B."/>
            <person name="Abernathy B."/>
            <person name="Chu Y."/>
            <person name="Niederhuth C.E."/>
            <person name="Umale P."/>
            <person name="Araujo A.C."/>
            <person name="Kozik A."/>
            <person name="Kim K.D."/>
            <person name="Burow M.D."/>
            <person name="Varshney R.K."/>
            <person name="Wang X."/>
            <person name="Zhang X."/>
            <person name="Barkley N."/>
            <person name="Guimaraes P.M."/>
            <person name="Isobe S."/>
            <person name="Guo B."/>
            <person name="Liao B."/>
            <person name="Stalker H.T."/>
            <person name="Schmitz R.J."/>
            <person name="Scheffler B.E."/>
            <person name="Leal-Bertioli S.C."/>
            <person name="Xun X."/>
            <person name="Jackson S.A."/>
            <person name="Michelmore R."/>
            <person name="Ozias-Akins P."/>
        </authorList>
    </citation>
    <scope>NUCLEOTIDE SEQUENCE [LARGE SCALE GENOMIC DNA]</scope>
    <source>
        <strain evidence="2">cv. V14167</strain>
    </source>
</reference>
<dbReference type="KEGG" id="adu:127747532"/>
<evidence type="ECO:0000313" key="2">
    <source>
        <dbReference type="Proteomes" id="UP000515211"/>
    </source>
</evidence>